<reference evidence="3 4" key="1">
    <citation type="submission" date="2024-10" db="EMBL/GenBank/DDBJ databases">
        <title>The Natural Products Discovery Center: Release of the First 8490 Sequenced Strains for Exploring Actinobacteria Biosynthetic Diversity.</title>
        <authorList>
            <person name="Kalkreuter E."/>
            <person name="Kautsar S.A."/>
            <person name="Yang D."/>
            <person name="Bader C.D."/>
            <person name="Teijaro C.N."/>
            <person name="Fluegel L."/>
            <person name="Davis C.M."/>
            <person name="Simpson J.R."/>
            <person name="Lauterbach L."/>
            <person name="Steele A.D."/>
            <person name="Gui C."/>
            <person name="Meng S."/>
            <person name="Li G."/>
            <person name="Viehrig K."/>
            <person name="Ye F."/>
            <person name="Su P."/>
            <person name="Kiefer A.F."/>
            <person name="Nichols A."/>
            <person name="Cepeda A.J."/>
            <person name="Yan W."/>
            <person name="Fan B."/>
            <person name="Jiang Y."/>
            <person name="Adhikari A."/>
            <person name="Zheng C.-J."/>
            <person name="Schuster L."/>
            <person name="Cowan T.M."/>
            <person name="Smanski M.J."/>
            <person name="Chevrette M.G."/>
            <person name="De Carvalho L.P.S."/>
            <person name="Shen B."/>
        </authorList>
    </citation>
    <scope>NUCLEOTIDE SEQUENCE [LARGE SCALE GENOMIC DNA]</scope>
    <source>
        <strain evidence="3 4">NPDC017990</strain>
    </source>
</reference>
<dbReference type="Gene3D" id="3.90.79.10">
    <property type="entry name" value="Nucleoside Triphosphate Pyrophosphohydrolase"/>
    <property type="match status" value="1"/>
</dbReference>
<feature type="region of interest" description="Disordered" evidence="1">
    <location>
        <begin position="127"/>
        <end position="163"/>
    </location>
</feature>
<dbReference type="Pfam" id="PF00293">
    <property type="entry name" value="NUDIX"/>
    <property type="match status" value="1"/>
</dbReference>
<dbReference type="InterPro" id="IPR015797">
    <property type="entry name" value="NUDIX_hydrolase-like_dom_sf"/>
</dbReference>
<evidence type="ECO:0000256" key="1">
    <source>
        <dbReference type="SAM" id="MobiDB-lite"/>
    </source>
</evidence>
<feature type="region of interest" description="Disordered" evidence="1">
    <location>
        <begin position="246"/>
        <end position="267"/>
    </location>
</feature>
<keyword evidence="4" id="KW-1185">Reference proteome</keyword>
<name>A0ABW7R2L4_9ACTN</name>
<dbReference type="PROSITE" id="PS51462">
    <property type="entry name" value="NUDIX"/>
    <property type="match status" value="1"/>
</dbReference>
<dbReference type="SUPFAM" id="SSF55811">
    <property type="entry name" value="Nudix"/>
    <property type="match status" value="1"/>
</dbReference>
<protein>
    <submittedName>
        <fullName evidence="3">NUDIX domain-containing protein</fullName>
    </submittedName>
</protein>
<accession>A0ABW7R2L4</accession>
<proteinExistence type="predicted"/>
<dbReference type="EMBL" id="JBIRGQ010000012">
    <property type="protein sequence ID" value="MFH8551481.1"/>
    <property type="molecule type" value="Genomic_DNA"/>
</dbReference>
<evidence type="ECO:0000313" key="3">
    <source>
        <dbReference type="EMBL" id="MFH8551481.1"/>
    </source>
</evidence>
<dbReference type="RefSeq" id="WP_397718430.1">
    <property type="nucleotide sequence ID" value="NZ_JBIRGN010000012.1"/>
</dbReference>
<comment type="caution">
    <text evidence="3">The sequence shown here is derived from an EMBL/GenBank/DDBJ whole genome shotgun (WGS) entry which is preliminary data.</text>
</comment>
<evidence type="ECO:0000259" key="2">
    <source>
        <dbReference type="PROSITE" id="PS51462"/>
    </source>
</evidence>
<dbReference type="InterPro" id="IPR000086">
    <property type="entry name" value="NUDIX_hydrolase_dom"/>
</dbReference>
<dbReference type="Proteomes" id="UP001610818">
    <property type="component" value="Unassembled WGS sequence"/>
</dbReference>
<organism evidence="3 4">
    <name type="scientific">Streptomyces longisporoflavus</name>
    <dbReference type="NCBI Taxonomy" id="28044"/>
    <lineage>
        <taxon>Bacteria</taxon>
        <taxon>Bacillati</taxon>
        <taxon>Actinomycetota</taxon>
        <taxon>Actinomycetes</taxon>
        <taxon>Kitasatosporales</taxon>
        <taxon>Streptomycetaceae</taxon>
        <taxon>Streptomyces</taxon>
    </lineage>
</organism>
<feature type="domain" description="Nudix hydrolase" evidence="2">
    <location>
        <begin position="1"/>
        <end position="138"/>
    </location>
</feature>
<evidence type="ECO:0000313" key="4">
    <source>
        <dbReference type="Proteomes" id="UP001610818"/>
    </source>
</evidence>
<sequence>MHVTVGALLVRDGTEALLMKHLMYRITLQPGGHLEPTDRTLVGAALRELSRETGIDPGQVVPVSAHPVYVEFGRAPARPAKSESDHCHLHFGCLFTTAYADVGRLQESEVAGAAWCPLDLAERLVGAGSRGRSPPRPESGNPSTTESSRGAGREDAVAGDTGVRTFGVIPPSGGGDHEPARHRDVVWPGLGGGLGEDRHFLLVGEGALGVGEDGDGQPGRPRRWDIRCSRGRVVITLACSRPMPGQLFPSRRATSGRGVVQPVSGTS</sequence>
<gene>
    <name evidence="3" type="ORF">ACH4F9_41520</name>
</gene>